<evidence type="ECO:0000259" key="2">
    <source>
        <dbReference type="Pfam" id="PF01636"/>
    </source>
</evidence>
<organism evidence="3 4">
    <name type="scientific">Streptomyces chiangmaiensis</name>
    <dbReference type="NCBI Taxonomy" id="766497"/>
    <lineage>
        <taxon>Bacteria</taxon>
        <taxon>Bacillati</taxon>
        <taxon>Actinomycetota</taxon>
        <taxon>Actinomycetes</taxon>
        <taxon>Kitasatosporales</taxon>
        <taxon>Streptomycetaceae</taxon>
        <taxon>Streptomyces</taxon>
    </lineage>
</organism>
<dbReference type="Pfam" id="PF01636">
    <property type="entry name" value="APH"/>
    <property type="match status" value="2"/>
</dbReference>
<evidence type="ECO:0000313" key="3">
    <source>
        <dbReference type="EMBL" id="MED7822490.1"/>
    </source>
</evidence>
<evidence type="ECO:0000313" key="4">
    <source>
        <dbReference type="Proteomes" id="UP001333996"/>
    </source>
</evidence>
<dbReference type="EMBL" id="JAYWVC010000025">
    <property type="protein sequence ID" value="MED7822490.1"/>
    <property type="molecule type" value="Genomic_DNA"/>
</dbReference>
<dbReference type="Proteomes" id="UP001333996">
    <property type="component" value="Unassembled WGS sequence"/>
</dbReference>
<dbReference type="GO" id="GO:0016740">
    <property type="term" value="F:transferase activity"/>
    <property type="evidence" value="ECO:0007669"/>
    <property type="project" value="UniProtKB-KW"/>
</dbReference>
<keyword evidence="4" id="KW-1185">Reference proteome</keyword>
<evidence type="ECO:0000256" key="1">
    <source>
        <dbReference type="SAM" id="MobiDB-lite"/>
    </source>
</evidence>
<accession>A0ABU7FF13</accession>
<dbReference type="EC" id="2.7.1.-" evidence="3"/>
<comment type="caution">
    <text evidence="3">The sequence shown here is derived from an EMBL/GenBank/DDBJ whole genome shotgun (WGS) entry which is preliminary data.</text>
</comment>
<dbReference type="InterPro" id="IPR011009">
    <property type="entry name" value="Kinase-like_dom_sf"/>
</dbReference>
<dbReference type="InterPro" id="IPR002575">
    <property type="entry name" value="Aminoglycoside_PTrfase"/>
</dbReference>
<reference evidence="3" key="1">
    <citation type="submission" date="2024-01" db="EMBL/GenBank/DDBJ databases">
        <title>First draft genome sequence data of TA4-1, the type strain of Gram-positive actinobacterium Streptomyces chiangmaiensis.</title>
        <authorList>
            <person name="Yasawong M."/>
            <person name="Nantapong N."/>
        </authorList>
    </citation>
    <scope>NUCLEOTIDE SEQUENCE</scope>
    <source>
        <strain evidence="3">TA4-1</strain>
    </source>
</reference>
<protein>
    <submittedName>
        <fullName evidence="3">Aminoglycoside phosphotransferase family protein</fullName>
        <ecNumber evidence="3">2.7.1.-</ecNumber>
    </submittedName>
</protein>
<dbReference type="PANTHER" id="PTHR40086:SF1">
    <property type="entry name" value="CELL CYCLE REGULATOR CCRZ"/>
    <property type="match status" value="1"/>
</dbReference>
<sequence length="713" mass="79094">MTGGHHNRNYVLPLTEAMARHVRRKPGTNVTVRMRRPEALPVVIRTWRDEAEILDAIKGELPHVPICLARGRGASIHSFVEGVPLSTVCPNGKPVDGLLIDALAGLLAQMSQVRREALPRLPEGWPRNDKDSQGFLRTLALLADRQIRQPNWTAFGGLFAALGIPEDALIRLAERVPLMVRRPFSLLHADLHRDNVIVTYRGDPPLICVDWELATYGDPLHDLATHLVRMQYPEFQWGEVINAWANAIRATRPMAANGLAGDLRHYIAFERAQSIYPDVMRAAKSLENSPDQKSLDAATASVSRALQAAAEPLRLAHVPDVAEIERVLIRWRTSRGEQARGVRRTVTALRWKPDERLPEHPDFPRSAVRDALLAEGSAPANRVFKGTGHLNSVVRVADIDRSVVVRRRLASGCRRERGYLSEHAVLAAIERSGVAVMAPRVLALGESHAGDPFAIHTYVGPPEGDRPPNHPVHGLLPHEADGLVDQLCALTQVDCAPVDPTSCEAPVGDGFYGWLSEQLVLLVANLPKESQQLARVLGLPDAQRLREILSRHRVTHRSTALLHGDLNPWNLVRRSGGLTLIDWEMAMVGDPLYDLVRHMHLTPTRPEIRGRMFTRWSRSLPAEYTEGWQEDWRVYRWMEVVRSAYVDLDRLVTGDSLDAPNVRRAVDMYAMTLAEATAALGLPGKPTANPHLARALPHGDQGGQRAAGLSADR</sequence>
<dbReference type="SUPFAM" id="SSF56112">
    <property type="entry name" value="Protein kinase-like (PK-like)"/>
    <property type="match status" value="2"/>
</dbReference>
<dbReference type="PANTHER" id="PTHR40086">
    <property type="entry name" value="PHOSPHOTRANSFERASE YTMP-RELATED"/>
    <property type="match status" value="1"/>
</dbReference>
<name>A0ABU7FF13_9ACTN</name>
<gene>
    <name evidence="3" type="ORF">VXC91_11015</name>
</gene>
<dbReference type="Gene3D" id="3.90.1200.10">
    <property type="match status" value="2"/>
</dbReference>
<feature type="region of interest" description="Disordered" evidence="1">
    <location>
        <begin position="685"/>
        <end position="713"/>
    </location>
</feature>
<feature type="domain" description="Aminoglycoside phosphotransferase" evidence="2">
    <location>
        <begin position="388"/>
        <end position="622"/>
    </location>
</feature>
<keyword evidence="3" id="KW-0808">Transferase</keyword>
<proteinExistence type="predicted"/>
<feature type="domain" description="Aminoglycoside phosphotransferase" evidence="2">
    <location>
        <begin position="40"/>
        <end position="248"/>
    </location>
</feature>
<dbReference type="InterPro" id="IPR052077">
    <property type="entry name" value="CcrZ_PhaseVar_Mediator"/>
</dbReference>